<dbReference type="EMBL" id="KL647817">
    <property type="protein sequence ID" value="KEY73604.1"/>
    <property type="molecule type" value="Genomic_DNA"/>
</dbReference>
<dbReference type="AlphaFoldDB" id="A0A084B7S5"/>
<protein>
    <submittedName>
        <fullName evidence="1">Uncharacterized protein</fullName>
    </submittedName>
</protein>
<accession>A0A084B7S5</accession>
<keyword evidence="2" id="KW-1185">Reference proteome</keyword>
<sequence length="92" mass="9508">MSAHVTQLSITAGVVRPQDSIVGAWCFAGSLGGELVMPNPTFDGVDAIVLIMPNSGIDAILGSGITKQAIVVNPISASIRGIYKAGPLWFVK</sequence>
<dbReference type="Proteomes" id="UP000028045">
    <property type="component" value="Unassembled WGS sequence"/>
</dbReference>
<gene>
    <name evidence="1" type="ORF">S7711_11360</name>
</gene>
<evidence type="ECO:0000313" key="1">
    <source>
        <dbReference type="EMBL" id="KEY73604.1"/>
    </source>
</evidence>
<organism evidence="1 2">
    <name type="scientific">Stachybotrys chartarum (strain CBS 109288 / IBT 7711)</name>
    <name type="common">Toxic black mold</name>
    <name type="synonym">Stilbospora chartarum</name>
    <dbReference type="NCBI Taxonomy" id="1280523"/>
    <lineage>
        <taxon>Eukaryota</taxon>
        <taxon>Fungi</taxon>
        <taxon>Dikarya</taxon>
        <taxon>Ascomycota</taxon>
        <taxon>Pezizomycotina</taxon>
        <taxon>Sordariomycetes</taxon>
        <taxon>Hypocreomycetidae</taxon>
        <taxon>Hypocreales</taxon>
        <taxon>Stachybotryaceae</taxon>
        <taxon>Stachybotrys</taxon>
    </lineage>
</organism>
<evidence type="ECO:0000313" key="2">
    <source>
        <dbReference type="Proteomes" id="UP000028045"/>
    </source>
</evidence>
<dbReference type="HOGENOM" id="CLU_2414739_0_0_1"/>
<reference evidence="1 2" key="1">
    <citation type="journal article" date="2014" name="BMC Genomics">
        <title>Comparative genome sequencing reveals chemotype-specific gene clusters in the toxigenic black mold Stachybotrys.</title>
        <authorList>
            <person name="Semeiks J."/>
            <person name="Borek D."/>
            <person name="Otwinowski Z."/>
            <person name="Grishin N.V."/>
        </authorList>
    </citation>
    <scope>NUCLEOTIDE SEQUENCE [LARGE SCALE GENOMIC DNA]</scope>
    <source>
        <strain evidence="2">CBS 109288 / IBT 7711</strain>
    </source>
</reference>
<name>A0A084B7S5_STACB</name>
<proteinExistence type="predicted"/>